<evidence type="ECO:0000313" key="2">
    <source>
        <dbReference type="Proteomes" id="UP000323876"/>
    </source>
</evidence>
<dbReference type="RefSeq" id="WP_150401084.1">
    <property type="nucleotide sequence ID" value="NZ_VXLC01000003.1"/>
</dbReference>
<comment type="caution">
    <text evidence="1">The sequence shown here is derived from an EMBL/GenBank/DDBJ whole genome shotgun (WGS) entry which is preliminary data.</text>
</comment>
<keyword evidence="2" id="KW-1185">Reference proteome</keyword>
<dbReference type="AlphaFoldDB" id="A0A5N0EJF3"/>
<reference evidence="1 2" key="1">
    <citation type="submission" date="2019-09" db="EMBL/GenBank/DDBJ databases">
        <authorList>
            <person name="Wang X."/>
        </authorList>
    </citation>
    <scope>NUCLEOTIDE SEQUENCE [LARGE SCALE GENOMIC DNA]</scope>
    <source>
        <strain evidence="1 2">CICC 11023</strain>
    </source>
</reference>
<evidence type="ECO:0000313" key="1">
    <source>
        <dbReference type="EMBL" id="KAA8888809.1"/>
    </source>
</evidence>
<accession>A0A5N0EJF3</accession>
<sequence length="75" mass="8405">MHDESDLAQARVFYELLSAEAATLSSAIQATATLRGTPRSTTEGRRLERDLREVRRCLDRLRNNFPEVGDQSKAG</sequence>
<name>A0A5N0EJF3_9NOCA</name>
<dbReference type="EMBL" id="VXLC01000003">
    <property type="protein sequence ID" value="KAA8888809.1"/>
    <property type="molecule type" value="Genomic_DNA"/>
</dbReference>
<protein>
    <submittedName>
        <fullName evidence="1">Uncharacterized protein</fullName>
    </submittedName>
</protein>
<dbReference type="Proteomes" id="UP000323876">
    <property type="component" value="Unassembled WGS sequence"/>
</dbReference>
<gene>
    <name evidence="1" type="ORF">F3087_07285</name>
</gene>
<organism evidence="1 2">
    <name type="scientific">Nocardia colli</name>
    <dbReference type="NCBI Taxonomy" id="2545717"/>
    <lineage>
        <taxon>Bacteria</taxon>
        <taxon>Bacillati</taxon>
        <taxon>Actinomycetota</taxon>
        <taxon>Actinomycetes</taxon>
        <taxon>Mycobacteriales</taxon>
        <taxon>Nocardiaceae</taxon>
        <taxon>Nocardia</taxon>
    </lineage>
</organism>
<proteinExistence type="predicted"/>